<evidence type="ECO:0000256" key="7">
    <source>
        <dbReference type="SAM" id="Phobius"/>
    </source>
</evidence>
<protein>
    <submittedName>
        <fullName evidence="8">Membrane protein involved in the export of O-antigen and teichoic acid</fullName>
    </submittedName>
</protein>
<feature type="transmembrane region" description="Helical" evidence="7">
    <location>
        <begin position="100"/>
        <end position="120"/>
    </location>
</feature>
<evidence type="ECO:0000256" key="6">
    <source>
        <dbReference type="ARBA" id="ARBA00023136"/>
    </source>
</evidence>
<dbReference type="RefSeq" id="WP_068308129.1">
    <property type="nucleotide sequence ID" value="NZ_FNAK01000001.1"/>
</dbReference>
<evidence type="ECO:0000256" key="4">
    <source>
        <dbReference type="ARBA" id="ARBA00022692"/>
    </source>
</evidence>
<dbReference type="EMBL" id="FNAK01000001">
    <property type="protein sequence ID" value="SDD39968.1"/>
    <property type="molecule type" value="Genomic_DNA"/>
</dbReference>
<feature type="transmembrane region" description="Helical" evidence="7">
    <location>
        <begin position="364"/>
        <end position="391"/>
    </location>
</feature>
<accession>A0A1G6UF03</accession>
<comment type="subcellular location">
    <subcellularLocation>
        <location evidence="1">Cell membrane</location>
        <topology evidence="1">Multi-pass membrane protein</topology>
    </subcellularLocation>
</comment>
<feature type="transmembrane region" description="Helical" evidence="7">
    <location>
        <begin position="324"/>
        <end position="344"/>
    </location>
</feature>
<evidence type="ECO:0000313" key="9">
    <source>
        <dbReference type="Proteomes" id="UP000183685"/>
    </source>
</evidence>
<dbReference type="STRING" id="637679.GCA_001550055_00321"/>
<evidence type="ECO:0000256" key="1">
    <source>
        <dbReference type="ARBA" id="ARBA00004651"/>
    </source>
</evidence>
<keyword evidence="3" id="KW-1003">Cell membrane</keyword>
<feature type="transmembrane region" description="Helical" evidence="7">
    <location>
        <begin position="167"/>
        <end position="191"/>
    </location>
</feature>
<name>A0A1G6UF03_9PROT</name>
<evidence type="ECO:0000256" key="2">
    <source>
        <dbReference type="ARBA" id="ARBA00007430"/>
    </source>
</evidence>
<evidence type="ECO:0000313" key="8">
    <source>
        <dbReference type="EMBL" id="SDD39968.1"/>
    </source>
</evidence>
<feature type="transmembrane region" description="Helical" evidence="7">
    <location>
        <begin position="141"/>
        <end position="161"/>
    </location>
</feature>
<keyword evidence="6 7" id="KW-0472">Membrane</keyword>
<dbReference type="Pfam" id="PF13440">
    <property type="entry name" value="Polysacc_synt_3"/>
    <property type="match status" value="1"/>
</dbReference>
<feature type="transmembrane region" description="Helical" evidence="7">
    <location>
        <begin position="290"/>
        <end position="312"/>
    </location>
</feature>
<feature type="transmembrane region" description="Helical" evidence="7">
    <location>
        <begin position="37"/>
        <end position="54"/>
    </location>
</feature>
<gene>
    <name evidence="8" type="ORF">SAMN04488071_0569</name>
</gene>
<dbReference type="Proteomes" id="UP000183685">
    <property type="component" value="Unassembled WGS sequence"/>
</dbReference>
<organism evidence="8 9">
    <name type="scientific">Kordiimonas lacus</name>
    <dbReference type="NCBI Taxonomy" id="637679"/>
    <lineage>
        <taxon>Bacteria</taxon>
        <taxon>Pseudomonadati</taxon>
        <taxon>Pseudomonadota</taxon>
        <taxon>Alphaproteobacteria</taxon>
        <taxon>Kordiimonadales</taxon>
        <taxon>Kordiimonadaceae</taxon>
        <taxon>Kordiimonas</taxon>
    </lineage>
</organism>
<keyword evidence="4 7" id="KW-0812">Transmembrane</keyword>
<comment type="similarity">
    <text evidence="2">Belongs to the polysaccharide synthase family.</text>
</comment>
<dbReference type="PANTHER" id="PTHR30250:SF10">
    <property type="entry name" value="LIPOPOLYSACCHARIDE BIOSYNTHESIS PROTEIN WZXC"/>
    <property type="match status" value="1"/>
</dbReference>
<dbReference type="InterPro" id="IPR050833">
    <property type="entry name" value="Poly_Biosynth_Transport"/>
</dbReference>
<keyword evidence="5 7" id="KW-1133">Transmembrane helix</keyword>
<dbReference type="AlphaFoldDB" id="A0A1G6UF03"/>
<dbReference type="PANTHER" id="PTHR30250">
    <property type="entry name" value="PST FAMILY PREDICTED COLANIC ACID TRANSPORTER"/>
    <property type="match status" value="1"/>
</dbReference>
<sequence>MGLGRSLYFSGLSSVVKLGIQFGLSIFVARMLTPEEIGSFGVALAAAAFVRAFESAGVENFVASYKAIDKLLMRSVFTVNMLLNLLLAVVLWLLSEPLGAFFGADIIADITRLTALATALNTHVPIMRGLMRRDMRFRAFMAIDSGLMVVSAITTIAAVLYGYGALALAMALVAEKIVSILVGLTLFRGNIPVSPRLDGARIIIRYGLSLSTATVIGMIGNHANNFILGKLLGLAPSAQFDRGYTLPRLISQVAQMSFHNVLVPEIARQHKAGNPCEPVVQDVVHIYATLLWPAGLVLAIVAPEVVLTLFGYQWSEAASIASYLVIYGLLTSPVTLACSALVALGHGGALIRNQLADNGTKVAVLMTAFFFDLRTVAILMILPVVAYLLTACAQLHRLKLISPGAFARALKGPLRIALVCALPAFCFRLYAGDGHLSLVALLLLASASAIVYGLSLRIWEPAMITKITDTIRGQKPAT</sequence>
<feature type="transmembrane region" description="Helical" evidence="7">
    <location>
        <begin position="203"/>
        <end position="223"/>
    </location>
</feature>
<proteinExistence type="inferred from homology"/>
<evidence type="ECO:0000256" key="5">
    <source>
        <dbReference type="ARBA" id="ARBA00022989"/>
    </source>
</evidence>
<feature type="transmembrane region" description="Helical" evidence="7">
    <location>
        <begin position="75"/>
        <end position="94"/>
    </location>
</feature>
<feature type="transmembrane region" description="Helical" evidence="7">
    <location>
        <begin position="7"/>
        <end position="31"/>
    </location>
</feature>
<dbReference type="GO" id="GO:0005886">
    <property type="term" value="C:plasma membrane"/>
    <property type="evidence" value="ECO:0007669"/>
    <property type="project" value="UniProtKB-SubCell"/>
</dbReference>
<evidence type="ECO:0000256" key="3">
    <source>
        <dbReference type="ARBA" id="ARBA00022475"/>
    </source>
</evidence>
<dbReference type="OrthoDB" id="7356923at2"/>
<keyword evidence="9" id="KW-1185">Reference proteome</keyword>
<reference evidence="8 9" key="1">
    <citation type="submission" date="2016-10" db="EMBL/GenBank/DDBJ databases">
        <authorList>
            <person name="de Groot N.N."/>
        </authorList>
    </citation>
    <scope>NUCLEOTIDE SEQUENCE [LARGE SCALE GENOMIC DNA]</scope>
    <source>
        <strain evidence="8 9">CGMCC 1.9109</strain>
    </source>
</reference>
<feature type="transmembrane region" description="Helical" evidence="7">
    <location>
        <begin position="436"/>
        <end position="456"/>
    </location>
</feature>
<feature type="transmembrane region" description="Helical" evidence="7">
    <location>
        <begin position="412"/>
        <end position="430"/>
    </location>
</feature>